<comment type="caution">
    <text evidence="1">The sequence shown here is derived from an EMBL/GenBank/DDBJ whole genome shotgun (WGS) entry which is preliminary data.</text>
</comment>
<dbReference type="Proteomes" id="UP001344632">
    <property type="component" value="Unassembled WGS sequence"/>
</dbReference>
<dbReference type="EMBL" id="JARLKZ010000001">
    <property type="protein sequence ID" value="MEC0238350.1"/>
    <property type="molecule type" value="Genomic_DNA"/>
</dbReference>
<sequence length="263" mass="30502">MLAEIHHKISSSGSNLSDRLEDQLTGDVFGALRYLPFQLGLKEILQTVRLKNAGHNSPDPIWKSFLETTQDYDYELKFWYRHAEGEIDLILEHTDVVLGIEVKYYSGLSSEDDESEEMITPEESCHQLVRYSRLLEDIRRGRPAYLVFLAPFQILLPVETDMKERSLISPDVTLGFIAWQTVLEQLQSMDPVALDRGQQMIIQDVIDLLVQKGFERFRGFLHNICNIPLEEKPYQFKKASGTKTQLHWPTTTALQEDYYVYNK</sequence>
<organism evidence="1 2">
    <name type="scientific">Paenibacillus dokdonensis</name>
    <dbReference type="NCBI Taxonomy" id="2567944"/>
    <lineage>
        <taxon>Bacteria</taxon>
        <taxon>Bacillati</taxon>
        <taxon>Bacillota</taxon>
        <taxon>Bacilli</taxon>
        <taxon>Bacillales</taxon>
        <taxon>Paenibacillaceae</taxon>
        <taxon>Paenibacillus</taxon>
    </lineage>
</organism>
<name>A0ABU6GF52_9BACL</name>
<reference evidence="1 2" key="1">
    <citation type="submission" date="2023-03" db="EMBL/GenBank/DDBJ databases">
        <title>Bacillus Genome Sequencing.</title>
        <authorList>
            <person name="Dunlap C."/>
        </authorList>
    </citation>
    <scope>NUCLEOTIDE SEQUENCE [LARGE SCALE GENOMIC DNA]</scope>
    <source>
        <strain evidence="1 2">BD-525</strain>
    </source>
</reference>
<keyword evidence="2" id="KW-1185">Reference proteome</keyword>
<dbReference type="RefSeq" id="WP_326084820.1">
    <property type="nucleotide sequence ID" value="NZ_JARLKZ010000001.1"/>
</dbReference>
<evidence type="ECO:0008006" key="3">
    <source>
        <dbReference type="Google" id="ProtNLM"/>
    </source>
</evidence>
<accession>A0ABU6GF52</accession>
<proteinExistence type="predicted"/>
<gene>
    <name evidence="1" type="ORF">P4H66_00500</name>
</gene>
<protein>
    <recommendedName>
        <fullName evidence="3">NERD domain-containing protein</fullName>
    </recommendedName>
</protein>
<evidence type="ECO:0000313" key="2">
    <source>
        <dbReference type="Proteomes" id="UP001344632"/>
    </source>
</evidence>
<evidence type="ECO:0000313" key="1">
    <source>
        <dbReference type="EMBL" id="MEC0238350.1"/>
    </source>
</evidence>